<evidence type="ECO:0000256" key="3">
    <source>
        <dbReference type="ARBA" id="ARBA00022679"/>
    </source>
</evidence>
<dbReference type="GO" id="GO:0016430">
    <property type="term" value="F:tRNA (adenine-N6)-methyltransferase activity"/>
    <property type="evidence" value="ECO:0007669"/>
    <property type="project" value="UniProtKB-UniRule"/>
</dbReference>
<dbReference type="InterPro" id="IPR002052">
    <property type="entry name" value="DNA_methylase_N6_adenine_CS"/>
</dbReference>
<evidence type="ECO:0000259" key="7">
    <source>
        <dbReference type="Pfam" id="PF05175"/>
    </source>
</evidence>
<dbReference type="GO" id="GO:0000179">
    <property type="term" value="F:rRNA (adenine-N6,N6-)-dimethyltransferase activity"/>
    <property type="evidence" value="ECO:0007669"/>
    <property type="project" value="InterPro"/>
</dbReference>
<sequence>MRYLVQEQLFNHHMANSFFRFKQFTVHQEDCAMKVCTDACLQGAYTASSIPAASRILDIGTGTGLLSLMLAQRFDSASITAIELDEGAAAQAARNFAAAPWAGNMNVVRGDARELSLEEKYDLIITNPPFYEADLKSPDRLKNQAMHATTLNYAELLDVIDQHLSADGVFSILLPYTPFATFEVLATQKGFFPHSVLHVKQSVQHDKFRTIAIFGRSPVPRKEETMSIREAGNEYTSAFKILLQPYYLYL</sequence>
<dbReference type="Pfam" id="PF05175">
    <property type="entry name" value="MTS"/>
    <property type="match status" value="1"/>
</dbReference>
<accession>A0A3E1NV57</accession>
<evidence type="ECO:0000256" key="2">
    <source>
        <dbReference type="ARBA" id="ARBA00022603"/>
    </source>
</evidence>
<name>A0A3E1NV57_9BACT</name>
<dbReference type="GO" id="GO:0008033">
    <property type="term" value="P:tRNA processing"/>
    <property type="evidence" value="ECO:0007669"/>
    <property type="project" value="UniProtKB-UniRule"/>
</dbReference>
<keyword evidence="2 6" id="KW-0489">Methyltransferase</keyword>
<comment type="function">
    <text evidence="6">Specifically methylates the adenine in position 37 of tRNA(1)(Val) (anticodon cmo5UAC).</text>
</comment>
<dbReference type="InterPro" id="IPR020596">
    <property type="entry name" value="rRNA_Ade_Mease_Trfase_CS"/>
</dbReference>
<dbReference type="EC" id="2.1.1.223" evidence="6"/>
<keyword evidence="4 6" id="KW-0949">S-adenosyl-L-methionine</keyword>
<dbReference type="SUPFAM" id="SSF53335">
    <property type="entry name" value="S-adenosyl-L-methionine-dependent methyltransferases"/>
    <property type="match status" value="1"/>
</dbReference>
<evidence type="ECO:0000256" key="1">
    <source>
        <dbReference type="ARBA" id="ARBA00022490"/>
    </source>
</evidence>
<dbReference type="Gene3D" id="3.40.50.150">
    <property type="entry name" value="Vaccinia Virus protein VP39"/>
    <property type="match status" value="1"/>
</dbReference>
<comment type="caution">
    <text evidence="8">The sequence shown here is derived from an EMBL/GenBank/DDBJ whole genome shotgun (WGS) entry which is preliminary data.</text>
</comment>
<comment type="similarity">
    <text evidence="6">Belongs to the methyltransferase superfamily. tRNA (adenine-N(6)-)-methyltransferase family.</text>
</comment>
<dbReference type="PANTHER" id="PTHR47739:SF1">
    <property type="entry name" value="TRNA1(VAL) (ADENINE(37)-N6)-METHYLTRANSFERASE"/>
    <property type="match status" value="1"/>
</dbReference>
<comment type="subcellular location">
    <subcellularLocation>
        <location evidence="6">Cytoplasm</location>
    </subcellularLocation>
</comment>
<evidence type="ECO:0000256" key="6">
    <source>
        <dbReference type="HAMAP-Rule" id="MF_01872"/>
    </source>
</evidence>
<dbReference type="GO" id="GO:0003676">
    <property type="term" value="F:nucleic acid binding"/>
    <property type="evidence" value="ECO:0007669"/>
    <property type="project" value="InterPro"/>
</dbReference>
<proteinExistence type="inferred from homology"/>
<keyword evidence="3 6" id="KW-0808">Transferase</keyword>
<dbReference type="Proteomes" id="UP000261174">
    <property type="component" value="Unassembled WGS sequence"/>
</dbReference>
<dbReference type="AlphaFoldDB" id="A0A3E1NV57"/>
<evidence type="ECO:0000313" key="9">
    <source>
        <dbReference type="Proteomes" id="UP000261174"/>
    </source>
</evidence>
<dbReference type="HAMAP" id="MF_01872">
    <property type="entry name" value="tRNA_methyltr_YfiC"/>
    <property type="match status" value="1"/>
</dbReference>
<evidence type="ECO:0000313" key="8">
    <source>
        <dbReference type="EMBL" id="RFM31648.1"/>
    </source>
</evidence>
<evidence type="ECO:0000256" key="5">
    <source>
        <dbReference type="ARBA" id="ARBA00022694"/>
    </source>
</evidence>
<dbReference type="InterPro" id="IPR050210">
    <property type="entry name" value="tRNA_Adenine-N(6)_MTase"/>
</dbReference>
<dbReference type="PROSITE" id="PS00092">
    <property type="entry name" value="N6_MTASE"/>
    <property type="match status" value="1"/>
</dbReference>
<protein>
    <recommendedName>
        <fullName evidence="6">tRNA1(Val) (adenine(37)-N6)-methyltransferase</fullName>
        <ecNumber evidence="6">2.1.1.223</ecNumber>
    </recommendedName>
    <alternativeName>
        <fullName evidence="6">tRNA m6A37 methyltransferase</fullName>
    </alternativeName>
</protein>
<keyword evidence="9" id="KW-1185">Reference proteome</keyword>
<feature type="domain" description="Methyltransferase small" evidence="7">
    <location>
        <begin position="53"/>
        <end position="168"/>
    </location>
</feature>
<keyword evidence="1 6" id="KW-0963">Cytoplasm</keyword>
<dbReference type="EMBL" id="QTJV01000013">
    <property type="protein sequence ID" value="RFM31648.1"/>
    <property type="molecule type" value="Genomic_DNA"/>
</dbReference>
<dbReference type="PANTHER" id="PTHR47739">
    <property type="entry name" value="TRNA1(VAL) (ADENINE(37)-N6)-METHYLTRANSFERASE"/>
    <property type="match status" value="1"/>
</dbReference>
<comment type="catalytic activity">
    <reaction evidence="6">
        <text>adenosine(37) in tRNA1(Val) + S-adenosyl-L-methionine = N(6)-methyladenosine(37) in tRNA1(Val) + S-adenosyl-L-homocysteine + H(+)</text>
        <dbReference type="Rhea" id="RHEA:43160"/>
        <dbReference type="Rhea" id="RHEA-COMP:10369"/>
        <dbReference type="Rhea" id="RHEA-COMP:10370"/>
        <dbReference type="ChEBI" id="CHEBI:15378"/>
        <dbReference type="ChEBI" id="CHEBI:57856"/>
        <dbReference type="ChEBI" id="CHEBI:59789"/>
        <dbReference type="ChEBI" id="CHEBI:74411"/>
        <dbReference type="ChEBI" id="CHEBI:74449"/>
        <dbReference type="EC" id="2.1.1.223"/>
    </reaction>
</comment>
<dbReference type="GO" id="GO:0005737">
    <property type="term" value="C:cytoplasm"/>
    <property type="evidence" value="ECO:0007669"/>
    <property type="project" value="UniProtKB-SubCell"/>
</dbReference>
<reference evidence="8 9" key="1">
    <citation type="submission" date="2018-08" db="EMBL/GenBank/DDBJ databases">
        <title>Chitinophaga sp. K20C18050901, a novel bacterium isolated from forest soil.</title>
        <authorList>
            <person name="Wang C."/>
        </authorList>
    </citation>
    <scope>NUCLEOTIDE SEQUENCE [LARGE SCALE GENOMIC DNA]</scope>
    <source>
        <strain evidence="8 9">K20C18050901</strain>
    </source>
</reference>
<dbReference type="PROSITE" id="PS01131">
    <property type="entry name" value="RRNA_A_DIMETH"/>
    <property type="match status" value="1"/>
</dbReference>
<keyword evidence="5 6" id="KW-0819">tRNA processing</keyword>
<dbReference type="CDD" id="cd02440">
    <property type="entry name" value="AdoMet_MTases"/>
    <property type="match status" value="1"/>
</dbReference>
<dbReference type="InterPro" id="IPR029063">
    <property type="entry name" value="SAM-dependent_MTases_sf"/>
</dbReference>
<gene>
    <name evidence="8" type="ORF">DXN04_28470</name>
</gene>
<evidence type="ECO:0000256" key="4">
    <source>
        <dbReference type="ARBA" id="ARBA00022691"/>
    </source>
</evidence>
<dbReference type="InterPro" id="IPR022882">
    <property type="entry name" value="tRNA_adenine-N6_MeTrfase"/>
</dbReference>
<dbReference type="InterPro" id="IPR007848">
    <property type="entry name" value="Small_mtfrase_dom"/>
</dbReference>
<organism evidence="8 9">
    <name type="scientific">Chitinophaga silvisoli</name>
    <dbReference type="NCBI Taxonomy" id="2291814"/>
    <lineage>
        <taxon>Bacteria</taxon>
        <taxon>Pseudomonadati</taxon>
        <taxon>Bacteroidota</taxon>
        <taxon>Chitinophagia</taxon>
        <taxon>Chitinophagales</taxon>
        <taxon>Chitinophagaceae</taxon>
        <taxon>Chitinophaga</taxon>
    </lineage>
</organism>